<keyword evidence="2" id="KW-1133">Transmembrane helix</keyword>
<dbReference type="AlphaFoldDB" id="A0A136IVI3"/>
<evidence type="ECO:0000313" key="3">
    <source>
        <dbReference type="EMBL" id="KXJ88908.1"/>
    </source>
</evidence>
<dbReference type="EMBL" id="KQ964257">
    <property type="protein sequence ID" value="KXJ88908.1"/>
    <property type="molecule type" value="Genomic_DNA"/>
</dbReference>
<evidence type="ECO:0000256" key="2">
    <source>
        <dbReference type="SAM" id="Phobius"/>
    </source>
</evidence>
<dbReference type="InParanoid" id="A0A136IVI3"/>
<protein>
    <recommendedName>
        <fullName evidence="5">Fucose-specific lectin</fullName>
    </recommendedName>
</protein>
<keyword evidence="2" id="KW-0812">Transmembrane</keyword>
<organism evidence="3 4">
    <name type="scientific">Microdochium bolleyi</name>
    <dbReference type="NCBI Taxonomy" id="196109"/>
    <lineage>
        <taxon>Eukaryota</taxon>
        <taxon>Fungi</taxon>
        <taxon>Dikarya</taxon>
        <taxon>Ascomycota</taxon>
        <taxon>Pezizomycotina</taxon>
        <taxon>Sordariomycetes</taxon>
        <taxon>Xylariomycetidae</taxon>
        <taxon>Xylariales</taxon>
        <taxon>Microdochiaceae</taxon>
        <taxon>Microdochium</taxon>
    </lineage>
</organism>
<keyword evidence="2" id="KW-0472">Membrane</keyword>
<name>A0A136IVI3_9PEZI</name>
<dbReference type="STRING" id="196109.A0A136IVI3"/>
<dbReference type="Proteomes" id="UP000070501">
    <property type="component" value="Unassembled WGS sequence"/>
</dbReference>
<proteinExistence type="predicted"/>
<sequence>MEHQPSQQQQQAAHGSPHSAYSAAQSPSNTYSTLEHDPSVRNGQYPEATAYSTLPEVNHAATPASQYAHYAHSTTDHHQPPAAADGYKKEADAGAYAVGAGAGGAAGYGAANAELGAGAPAGAERMICGVKRKMFWALLVAAVVIVVAAVGGGVGGAMASKAKPTTDSAASGGGGTGPAQPPAPSDSPLGLYEGTRLASSNFTDQFGNDNFMVIYQVNNGALYMSSWNTSASKWVVSPVADGKTNAIKLDEIAKGTTIALDTYMDKTSRIMHLYWLSATGVVKSARHDNLATNDDAIARASEWYKAPASDLYTAKPGSSLVSYGKECLDQSCPTWSYLVWQRNDNSLQTAGLEPGKQWAASGMAGPGFSSPAANTTMAMAIGMAQPTTGEKNATEFRSLSIFYREDSGVLAQLIWDRRNPQGGFTGTNLPRGVGPRTAIAGFSTGNNDTDTSYLPLGFNVFTADPDADRDEVLLTYFKNGSWTSASAVDVMASCGSLASMVANQGRRVYCVARQNNDDKKVEIREFRWRGDPADTGSYRDYELLSTLKAGGA</sequence>
<feature type="transmembrane region" description="Helical" evidence="2">
    <location>
        <begin position="135"/>
        <end position="159"/>
    </location>
</feature>
<feature type="region of interest" description="Disordered" evidence="1">
    <location>
        <begin position="1"/>
        <end position="45"/>
    </location>
</feature>
<evidence type="ECO:0000313" key="4">
    <source>
        <dbReference type="Proteomes" id="UP000070501"/>
    </source>
</evidence>
<gene>
    <name evidence="3" type="ORF">Micbo1qcDRAFT_197195</name>
</gene>
<accession>A0A136IVI3</accession>
<evidence type="ECO:0008006" key="5">
    <source>
        <dbReference type="Google" id="ProtNLM"/>
    </source>
</evidence>
<dbReference type="OrthoDB" id="4659572at2759"/>
<dbReference type="SUPFAM" id="SSF89372">
    <property type="entry name" value="Fucose-specific lectin"/>
    <property type="match status" value="1"/>
</dbReference>
<keyword evidence="4" id="KW-1185">Reference proteome</keyword>
<feature type="region of interest" description="Disordered" evidence="1">
    <location>
        <begin position="161"/>
        <end position="190"/>
    </location>
</feature>
<evidence type="ECO:0000256" key="1">
    <source>
        <dbReference type="SAM" id="MobiDB-lite"/>
    </source>
</evidence>
<feature type="compositionally biased region" description="Low complexity" evidence="1">
    <location>
        <begin position="1"/>
        <end position="20"/>
    </location>
</feature>
<feature type="compositionally biased region" description="Polar residues" evidence="1">
    <location>
        <begin position="22"/>
        <end position="33"/>
    </location>
</feature>
<dbReference type="Gene3D" id="2.120.10.70">
    <property type="entry name" value="Fucose-specific lectin"/>
    <property type="match status" value="1"/>
</dbReference>
<reference evidence="4" key="1">
    <citation type="submission" date="2016-02" db="EMBL/GenBank/DDBJ databases">
        <title>Draft genome sequence of Microdochium bolleyi, a fungal endophyte of beachgrass.</title>
        <authorList>
            <consortium name="DOE Joint Genome Institute"/>
            <person name="David A.S."/>
            <person name="May G."/>
            <person name="Haridas S."/>
            <person name="Lim J."/>
            <person name="Wang M."/>
            <person name="Labutti K."/>
            <person name="Lipzen A."/>
            <person name="Barry K."/>
            <person name="Grigoriev I.V."/>
        </authorList>
    </citation>
    <scope>NUCLEOTIDE SEQUENCE [LARGE SCALE GENOMIC DNA]</scope>
    <source>
        <strain evidence="4">J235TASD1</strain>
    </source>
</reference>